<feature type="transmembrane region" description="Helical" evidence="1">
    <location>
        <begin position="154"/>
        <end position="174"/>
    </location>
</feature>
<dbReference type="OrthoDB" id="6354911at2759"/>
<feature type="transmembrane region" description="Helical" evidence="1">
    <location>
        <begin position="83"/>
        <end position="107"/>
    </location>
</feature>
<dbReference type="EMBL" id="LRGB01001348">
    <property type="protein sequence ID" value="KZS12800.1"/>
    <property type="molecule type" value="Genomic_DNA"/>
</dbReference>
<organism evidence="2 3">
    <name type="scientific">Daphnia magna</name>
    <dbReference type="NCBI Taxonomy" id="35525"/>
    <lineage>
        <taxon>Eukaryota</taxon>
        <taxon>Metazoa</taxon>
        <taxon>Ecdysozoa</taxon>
        <taxon>Arthropoda</taxon>
        <taxon>Crustacea</taxon>
        <taxon>Branchiopoda</taxon>
        <taxon>Diplostraca</taxon>
        <taxon>Cladocera</taxon>
        <taxon>Anomopoda</taxon>
        <taxon>Daphniidae</taxon>
        <taxon>Daphnia</taxon>
    </lineage>
</organism>
<reference evidence="2 3" key="1">
    <citation type="submission" date="2016-03" db="EMBL/GenBank/DDBJ databases">
        <title>EvidentialGene: Evidence-directed Construction of Genes on Genomes.</title>
        <authorList>
            <person name="Gilbert D.G."/>
            <person name="Choi J.-H."/>
            <person name="Mockaitis K."/>
            <person name="Colbourne J."/>
            <person name="Pfrender M."/>
        </authorList>
    </citation>
    <scope>NUCLEOTIDE SEQUENCE [LARGE SCALE GENOMIC DNA]</scope>
    <source>
        <strain evidence="2 3">Xinb3</strain>
        <tissue evidence="2">Complete organism</tissue>
    </source>
</reference>
<comment type="caution">
    <text evidence="2">The sequence shown here is derived from an EMBL/GenBank/DDBJ whole genome shotgun (WGS) entry which is preliminary data.</text>
</comment>
<proteinExistence type="predicted"/>
<feature type="transmembrane region" description="Helical" evidence="1">
    <location>
        <begin position="48"/>
        <end position="71"/>
    </location>
</feature>
<keyword evidence="1" id="KW-1133">Transmembrane helix</keyword>
<evidence type="ECO:0008006" key="4">
    <source>
        <dbReference type="Google" id="ProtNLM"/>
    </source>
</evidence>
<evidence type="ECO:0000313" key="2">
    <source>
        <dbReference type="EMBL" id="KZS12800.1"/>
    </source>
</evidence>
<evidence type="ECO:0000313" key="3">
    <source>
        <dbReference type="Proteomes" id="UP000076858"/>
    </source>
</evidence>
<evidence type="ECO:0000256" key="1">
    <source>
        <dbReference type="SAM" id="Phobius"/>
    </source>
</evidence>
<dbReference type="AlphaFoldDB" id="A0A164VZ71"/>
<name>A0A164VZ71_9CRUS</name>
<sequence length="261" mass="29362">MNHYGVSYDSIGELTLCYLTAEVMWESSDWWLIQSQPRRVLPAASLKLGLSLTVLNAVLWLIAIVLQALLLKEIDYHFVPSSYTLVGICLGWSATNMVTTAGSLYGLIRNTEKDVKSYLVLTAMTAAFSPIIFFAYVVALCLDTATESWLEPGGFSIFTGLYVSGESCIMLWYFSREWKAHRIEVEEEKMDRIQQRVREQQNHHLSILTNTVQPTPPSAYGVKQMMGTTETQVEVMQEGMGVEDVSDAGSDRLTYYPPVFV</sequence>
<protein>
    <recommendedName>
        <fullName evidence="4">Transmembrane protein</fullName>
    </recommendedName>
</protein>
<feature type="transmembrane region" description="Helical" evidence="1">
    <location>
        <begin position="119"/>
        <end position="142"/>
    </location>
</feature>
<dbReference type="Proteomes" id="UP000076858">
    <property type="component" value="Unassembled WGS sequence"/>
</dbReference>
<accession>A0A164VZ71</accession>
<keyword evidence="3" id="KW-1185">Reference proteome</keyword>
<keyword evidence="1" id="KW-0812">Transmembrane</keyword>
<gene>
    <name evidence="2" type="ORF">APZ42_022017</name>
</gene>
<keyword evidence="1" id="KW-0472">Membrane</keyword>